<proteinExistence type="inferred from homology"/>
<dbReference type="InterPro" id="IPR050934">
    <property type="entry name" value="ITIH"/>
</dbReference>
<evidence type="ECO:0000256" key="4">
    <source>
        <dbReference type="ARBA" id="ARBA00022690"/>
    </source>
</evidence>
<feature type="non-terminal residue" evidence="13">
    <location>
        <position position="1"/>
    </location>
</feature>
<keyword evidence="6" id="KW-0722">Serine protease inhibitor</keyword>
<feature type="domain" description="VWFA" evidence="11">
    <location>
        <begin position="244"/>
        <end position="427"/>
    </location>
</feature>
<evidence type="ECO:0000313" key="13">
    <source>
        <dbReference type="EMBL" id="NXX73447.1"/>
    </source>
</evidence>
<dbReference type="SMART" id="SM00327">
    <property type="entry name" value="VWA"/>
    <property type="match status" value="1"/>
</dbReference>
<keyword evidence="3" id="KW-0964">Secreted</keyword>
<evidence type="ECO:0000259" key="12">
    <source>
        <dbReference type="PROSITE" id="PS51468"/>
    </source>
</evidence>
<keyword evidence="7" id="KW-0654">Proteoglycan</keyword>
<dbReference type="PANTHER" id="PTHR10338">
    <property type="entry name" value="INTER-ALPHA-TRYPSIN INHIBITOR HEAVY CHAIN FAMILY MEMBER"/>
    <property type="match status" value="1"/>
</dbReference>
<dbReference type="PROSITE" id="PS51468">
    <property type="entry name" value="VIT"/>
    <property type="match status" value="1"/>
</dbReference>
<dbReference type="InterPro" id="IPR013694">
    <property type="entry name" value="VIT"/>
</dbReference>
<dbReference type="InterPro" id="IPR002035">
    <property type="entry name" value="VWF_A"/>
</dbReference>
<feature type="non-terminal residue" evidence="13">
    <location>
        <position position="870"/>
    </location>
</feature>
<dbReference type="GO" id="GO:0005576">
    <property type="term" value="C:extracellular region"/>
    <property type="evidence" value="ECO:0007669"/>
    <property type="project" value="UniProtKB-SubCell"/>
</dbReference>
<comment type="function">
    <text evidence="9">May act as a carrier of hyaluronan in serum or as a binding protein between hyaluronan and other matrix protein, including those on cell surfaces in tissues to regulate the localization, synthesis and degradation of hyaluronan which are essential to cells undergoing biological processes.</text>
</comment>
<reference evidence="13" key="1">
    <citation type="submission" date="2020-02" db="EMBL/GenBank/DDBJ databases">
        <title>Bird 10,000 Genomes (B10K) Project - Family phase.</title>
        <authorList>
            <person name="Zhang G."/>
        </authorList>
    </citation>
    <scope>NUCLEOTIDE SEQUENCE</scope>
    <source>
        <strain evidence="13">B10K-DU-030-59</strain>
    </source>
</reference>
<evidence type="ECO:0000313" key="14">
    <source>
        <dbReference type="Proteomes" id="UP000654395"/>
    </source>
</evidence>
<dbReference type="SUPFAM" id="SSF53300">
    <property type="entry name" value="vWA-like"/>
    <property type="match status" value="1"/>
</dbReference>
<evidence type="ECO:0000256" key="6">
    <source>
        <dbReference type="ARBA" id="ARBA00022900"/>
    </source>
</evidence>
<dbReference type="EMBL" id="WBNH01000003">
    <property type="protein sequence ID" value="NXX73447.1"/>
    <property type="molecule type" value="Genomic_DNA"/>
</dbReference>
<evidence type="ECO:0000256" key="2">
    <source>
        <dbReference type="ARBA" id="ARBA00010158"/>
    </source>
</evidence>
<accession>A0A852KA11</accession>
<protein>
    <recommendedName>
        <fullName evidence="10">Inter-alpha-trypsin inhibitor heavy chain H3</fullName>
    </recommendedName>
</protein>
<dbReference type="PROSITE" id="PS50234">
    <property type="entry name" value="VWFA"/>
    <property type="match status" value="1"/>
</dbReference>
<organism evidence="13 14">
    <name type="scientific">Urocolius indicus</name>
    <name type="common">Red-faced mousebird</name>
    <name type="synonym">Colius indicus</name>
    <dbReference type="NCBI Taxonomy" id="458196"/>
    <lineage>
        <taxon>Eukaryota</taxon>
        <taxon>Metazoa</taxon>
        <taxon>Chordata</taxon>
        <taxon>Craniata</taxon>
        <taxon>Vertebrata</taxon>
        <taxon>Euteleostomi</taxon>
        <taxon>Archelosauria</taxon>
        <taxon>Archosauria</taxon>
        <taxon>Dinosauria</taxon>
        <taxon>Saurischia</taxon>
        <taxon>Theropoda</taxon>
        <taxon>Coelurosauria</taxon>
        <taxon>Aves</taxon>
        <taxon>Neognathae</taxon>
        <taxon>Neoaves</taxon>
        <taxon>Telluraves</taxon>
        <taxon>Coraciimorphae</taxon>
        <taxon>Coliiformes</taxon>
        <taxon>Coliidae</taxon>
        <taxon>Urocolius</taxon>
    </lineage>
</organism>
<evidence type="ECO:0000256" key="8">
    <source>
        <dbReference type="ARBA" id="ARBA00023180"/>
    </source>
</evidence>
<evidence type="ECO:0000256" key="7">
    <source>
        <dbReference type="ARBA" id="ARBA00022974"/>
    </source>
</evidence>
<keyword evidence="14" id="KW-1185">Reference proteome</keyword>
<evidence type="ECO:0000256" key="1">
    <source>
        <dbReference type="ARBA" id="ARBA00004613"/>
    </source>
</evidence>
<gene>
    <name evidence="13" type="primary">Itih3</name>
    <name evidence="13" type="ORF">UROIND_R01844</name>
</gene>
<keyword evidence="5" id="KW-0732">Signal</keyword>
<evidence type="ECO:0000256" key="3">
    <source>
        <dbReference type="ARBA" id="ARBA00022525"/>
    </source>
</evidence>
<dbReference type="InterPro" id="IPR010600">
    <property type="entry name" value="ITI_HC_C"/>
</dbReference>
<dbReference type="Pfam" id="PF00092">
    <property type="entry name" value="VWA"/>
    <property type="match status" value="1"/>
</dbReference>
<evidence type="ECO:0000259" key="11">
    <source>
        <dbReference type="PROSITE" id="PS50234"/>
    </source>
</evidence>
<comment type="subcellular location">
    <subcellularLocation>
        <location evidence="1">Secreted</location>
    </subcellularLocation>
</comment>
<keyword evidence="8" id="KW-0325">Glycoprotein</keyword>
<dbReference type="FunFam" id="3.40.50.410:FF:000013">
    <property type="entry name" value="inter-alpha-trypsin inhibitor heavy chain H2"/>
    <property type="match status" value="1"/>
</dbReference>
<evidence type="ECO:0000256" key="10">
    <source>
        <dbReference type="ARBA" id="ARBA00039924"/>
    </source>
</evidence>
<dbReference type="GO" id="GO:0030212">
    <property type="term" value="P:hyaluronan metabolic process"/>
    <property type="evidence" value="ECO:0007669"/>
    <property type="project" value="InterPro"/>
</dbReference>
<dbReference type="SMART" id="SM00609">
    <property type="entry name" value="VIT"/>
    <property type="match status" value="1"/>
</dbReference>
<comment type="similarity">
    <text evidence="2">Belongs to the ITIH family.</text>
</comment>
<sequence length="870" mass="98116">VNGIEIYSMKIDSKVTSRFAHNIITSRAVNRGNVHKEVFFDVELPKTAFITNFSMTIDGVTYPGTIKEKEAAKKQYEKAVSKGQTAGLVKASGRKTEKFTVSVNIEAASKVTFELTYEELLKRQFGKYEMFFKVKPKQLVKDFEIEVNIFEPQGITDLEAEGTFITNELQNIVEKTLSEKKGRICFKPTLDQQRTCANCSQSVLDGDFTVRYDVKRTTPDNLQIVNGYFVHYFAPTNLPKLPKNIVFIIDISGSMSGREIEQTREALLKILDDIKEDDFFNFILFGSDVHIWKETLIKATPENMDEARKFVRGIDTEGMTNLHGGIMRGIDMLNAAHEANLVPKRSASIIIMLTDGQPNVGVSDTQDIQAHVKKAIEGRFPLYNLGFGYGVDYNFLEKMALENKGLARRIYPDSDAALQLQGFYDEVSNPMLTDVQFNYPENEISDLTRNSFKHFYDGSEIVVAGRFIDNNQNSLTVDVRGEGANDALLYTTQQDAEETAKALQEQEYIFGDYIERLWAYLTIEQLLEKRIAATGEEKENLTAEALDLSLKYKFVTPLTSMVVTKPEDNENQDGIADKPVEGKDIFTVWFHFRSQVFLWYSPKERLSHGHTLSLCIPVQTPVICLTVDGDPHFIISVPQKEDAICFNINENPGAVLNLINDPVTGIRVNGELIGDKRANSDAKIQNTYFGKLGITNKHLGFKLTVTPEKITVQNGKEKTGFTWLDSVTLQQEGLTLIINKEKNLVLKMGSGASFVIVLHQVWKKHPLHQDFLGLYTLESDKLSAQTHGLLGQFFHPIDFTILEIHPGSDPKKPDATMIVKNNELTVTRGWQKDYRRDPKNGIDVPCWFVHNNGAGLIDGVHTDYIVSSLF</sequence>
<name>A0A852KA11_UROIN</name>
<dbReference type="OrthoDB" id="299997at2759"/>
<dbReference type="Pfam" id="PF06668">
    <property type="entry name" value="ITI_HC_C"/>
    <property type="match status" value="1"/>
</dbReference>
<feature type="domain" description="VIT" evidence="12">
    <location>
        <begin position="1"/>
        <end position="119"/>
    </location>
</feature>
<evidence type="ECO:0000256" key="5">
    <source>
        <dbReference type="ARBA" id="ARBA00022729"/>
    </source>
</evidence>
<dbReference type="Proteomes" id="UP000654395">
    <property type="component" value="Unassembled WGS sequence"/>
</dbReference>
<evidence type="ECO:0000256" key="9">
    <source>
        <dbReference type="ARBA" id="ARBA00037051"/>
    </source>
</evidence>
<dbReference type="Gene3D" id="3.40.50.410">
    <property type="entry name" value="von Willebrand factor, type A domain"/>
    <property type="match status" value="1"/>
</dbReference>
<dbReference type="Pfam" id="PF08487">
    <property type="entry name" value="VIT"/>
    <property type="match status" value="1"/>
</dbReference>
<comment type="caution">
    <text evidence="13">The sequence shown here is derived from an EMBL/GenBank/DDBJ whole genome shotgun (WGS) entry which is preliminary data.</text>
</comment>
<dbReference type="InterPro" id="IPR036465">
    <property type="entry name" value="vWFA_dom_sf"/>
</dbReference>
<dbReference type="GO" id="GO:0004867">
    <property type="term" value="F:serine-type endopeptidase inhibitor activity"/>
    <property type="evidence" value="ECO:0007669"/>
    <property type="project" value="UniProtKB-KW"/>
</dbReference>
<dbReference type="PANTHER" id="PTHR10338:SF115">
    <property type="entry name" value="INTER-ALPHA-TRYPSIN INHIBITOR HEAVY CHAIN H3"/>
    <property type="match status" value="1"/>
</dbReference>
<keyword evidence="4" id="KW-0646">Protease inhibitor</keyword>
<dbReference type="AlphaFoldDB" id="A0A852KA11"/>